<keyword evidence="3 5" id="KW-1133">Transmembrane helix</keyword>
<feature type="transmembrane region" description="Helical" evidence="5">
    <location>
        <begin position="290"/>
        <end position="311"/>
    </location>
</feature>
<organism evidence="7 8">
    <name type="scientific">Lacicoccus qingdaonensis</name>
    <dbReference type="NCBI Taxonomy" id="576118"/>
    <lineage>
        <taxon>Bacteria</taxon>
        <taxon>Bacillati</taxon>
        <taxon>Bacillota</taxon>
        <taxon>Bacilli</taxon>
        <taxon>Bacillales</taxon>
        <taxon>Salinicoccaceae</taxon>
        <taxon>Lacicoccus</taxon>
    </lineage>
</organism>
<reference evidence="8" key="1">
    <citation type="submission" date="2016-10" db="EMBL/GenBank/DDBJ databases">
        <authorList>
            <person name="Varghese N."/>
            <person name="Submissions S."/>
        </authorList>
    </citation>
    <scope>NUCLEOTIDE SEQUENCE [LARGE SCALE GENOMIC DNA]</scope>
    <source>
        <strain evidence="8">CGMCC 1.8895</strain>
    </source>
</reference>
<dbReference type="InterPro" id="IPR000412">
    <property type="entry name" value="ABC_2_transport"/>
</dbReference>
<dbReference type="GO" id="GO:0043190">
    <property type="term" value="C:ATP-binding cassette (ABC) transporter complex"/>
    <property type="evidence" value="ECO:0007669"/>
    <property type="project" value="InterPro"/>
</dbReference>
<name>A0A1G9F8D4_9BACL</name>
<feature type="transmembrane region" description="Helical" evidence="5">
    <location>
        <begin position="186"/>
        <end position="204"/>
    </location>
</feature>
<evidence type="ECO:0000256" key="3">
    <source>
        <dbReference type="ARBA" id="ARBA00022989"/>
    </source>
</evidence>
<dbReference type="GO" id="GO:0140359">
    <property type="term" value="F:ABC-type transporter activity"/>
    <property type="evidence" value="ECO:0007669"/>
    <property type="project" value="InterPro"/>
</dbReference>
<protein>
    <submittedName>
        <fullName evidence="7">ABC-2 type transport system permease protein</fullName>
    </submittedName>
</protein>
<feature type="transmembrane region" description="Helical" evidence="5">
    <location>
        <begin position="347"/>
        <end position="367"/>
    </location>
</feature>
<gene>
    <name evidence="7" type="ORF">SAMN05216216_11129</name>
</gene>
<keyword evidence="2 5" id="KW-0812">Transmembrane</keyword>
<dbReference type="PRINTS" id="PR00164">
    <property type="entry name" value="ABC2TRNSPORT"/>
</dbReference>
<dbReference type="InterPro" id="IPR013525">
    <property type="entry name" value="ABC2_TM"/>
</dbReference>
<evidence type="ECO:0000313" key="8">
    <source>
        <dbReference type="Proteomes" id="UP000199008"/>
    </source>
</evidence>
<evidence type="ECO:0000259" key="6">
    <source>
        <dbReference type="Pfam" id="PF12698"/>
    </source>
</evidence>
<comment type="subcellular location">
    <subcellularLocation>
        <location evidence="1">Membrane</location>
        <topology evidence="1">Multi-pass membrane protein</topology>
    </subcellularLocation>
</comment>
<keyword evidence="4 5" id="KW-0472">Membrane</keyword>
<dbReference type="RefSeq" id="WP_092986221.1">
    <property type="nucleotide sequence ID" value="NZ_FNFY01000011.1"/>
</dbReference>
<evidence type="ECO:0000256" key="4">
    <source>
        <dbReference type="ARBA" id="ARBA00023136"/>
    </source>
</evidence>
<evidence type="ECO:0000313" key="7">
    <source>
        <dbReference type="EMBL" id="SDK84664.1"/>
    </source>
</evidence>
<feature type="transmembrane region" description="Helical" evidence="5">
    <location>
        <begin position="225"/>
        <end position="252"/>
    </location>
</feature>
<keyword evidence="8" id="KW-1185">Reference proteome</keyword>
<feature type="domain" description="ABC-2 type transporter transmembrane" evidence="6">
    <location>
        <begin position="16"/>
        <end position="366"/>
    </location>
</feature>
<accession>A0A1G9F8D4</accession>
<sequence length="377" mass="42433">MTVFKGMLLHFWRYKIMVIIVTFLFFGIAVLFAQNQSGEAFETSSMDIKIVNEADSEIADGLIDHLSTNNDVDVVNDYDRDQVVEEIYLMEIDGAVVIDENIESKFVNGASAVELFTDPRGTGSIHLNNEVSKYFRFLDADYNYTGTVDTENTLSTLEHGITVNIADPENTAEASDFEGMKFYTNFAGYIIMLLLLMFIGNIMTEFNQPELRDRVRVSPLKTVSYTAQIISAQSIMGIFSVLILFFGGIFIRWDSLDGVPLDKIFVALLLISLFTLSLQFVISSLTTNKFLINGIANFISIGMAFLSGIFIPEEVLGETVQNIARFLPLYHFTQIYAEPGITWSDSFTHVTILLLFIIVMLIIGIIFENKRKSSFNL</sequence>
<dbReference type="PANTHER" id="PTHR43027:SF1">
    <property type="entry name" value="DOXORUBICIN RESISTANCE ABC TRANSPORTER PERMEASE PROTEIN DRRC-RELATED"/>
    <property type="match status" value="1"/>
</dbReference>
<dbReference type="STRING" id="576118.SAMN05216216_11129"/>
<dbReference type="AlphaFoldDB" id="A0A1G9F8D4"/>
<feature type="transmembrane region" description="Helical" evidence="5">
    <location>
        <begin position="12"/>
        <end position="33"/>
    </location>
</feature>
<dbReference type="InterPro" id="IPR052902">
    <property type="entry name" value="ABC-2_transporter"/>
</dbReference>
<evidence type="ECO:0000256" key="2">
    <source>
        <dbReference type="ARBA" id="ARBA00022692"/>
    </source>
</evidence>
<dbReference type="Pfam" id="PF12698">
    <property type="entry name" value="ABC2_membrane_3"/>
    <property type="match status" value="1"/>
</dbReference>
<dbReference type="OrthoDB" id="9774039at2"/>
<dbReference type="Proteomes" id="UP000199008">
    <property type="component" value="Unassembled WGS sequence"/>
</dbReference>
<dbReference type="Gene3D" id="3.40.1710.10">
    <property type="entry name" value="abc type-2 transporter like domain"/>
    <property type="match status" value="1"/>
</dbReference>
<dbReference type="PANTHER" id="PTHR43027">
    <property type="entry name" value="DOXORUBICIN RESISTANCE ABC TRANSPORTER PERMEASE PROTEIN DRRC-RELATED"/>
    <property type="match status" value="1"/>
</dbReference>
<dbReference type="EMBL" id="FNFY01000011">
    <property type="protein sequence ID" value="SDK84664.1"/>
    <property type="molecule type" value="Genomic_DNA"/>
</dbReference>
<evidence type="ECO:0000256" key="5">
    <source>
        <dbReference type="SAM" id="Phobius"/>
    </source>
</evidence>
<proteinExistence type="predicted"/>
<feature type="transmembrane region" description="Helical" evidence="5">
    <location>
        <begin position="264"/>
        <end position="283"/>
    </location>
</feature>
<evidence type="ECO:0000256" key="1">
    <source>
        <dbReference type="ARBA" id="ARBA00004141"/>
    </source>
</evidence>